<proteinExistence type="predicted"/>
<evidence type="ECO:0000313" key="2">
    <source>
        <dbReference type="Proteomes" id="UP001341840"/>
    </source>
</evidence>
<sequence>MSEVDARTWLLISPIHVSRHPFDRERDATVQPAQWTCSQLRLAYDLPPRHHHHLHGPPPILDLYLYQPLVCGAPHYWAALRVTHHHLVAPYLVRLVTNLGKMGESCQQQAQQDLYDL</sequence>
<keyword evidence="2" id="KW-1185">Reference proteome</keyword>
<protein>
    <submittedName>
        <fullName evidence="1">Uncharacterized protein</fullName>
    </submittedName>
</protein>
<accession>A0ABU6VGR7</accession>
<evidence type="ECO:0000313" key="1">
    <source>
        <dbReference type="EMBL" id="MED6172845.1"/>
    </source>
</evidence>
<comment type="caution">
    <text evidence="1">The sequence shown here is derived from an EMBL/GenBank/DDBJ whole genome shotgun (WGS) entry which is preliminary data.</text>
</comment>
<dbReference type="Proteomes" id="UP001341840">
    <property type="component" value="Unassembled WGS sequence"/>
</dbReference>
<gene>
    <name evidence="1" type="ORF">PIB30_053731</name>
</gene>
<organism evidence="1 2">
    <name type="scientific">Stylosanthes scabra</name>
    <dbReference type="NCBI Taxonomy" id="79078"/>
    <lineage>
        <taxon>Eukaryota</taxon>
        <taxon>Viridiplantae</taxon>
        <taxon>Streptophyta</taxon>
        <taxon>Embryophyta</taxon>
        <taxon>Tracheophyta</taxon>
        <taxon>Spermatophyta</taxon>
        <taxon>Magnoliopsida</taxon>
        <taxon>eudicotyledons</taxon>
        <taxon>Gunneridae</taxon>
        <taxon>Pentapetalae</taxon>
        <taxon>rosids</taxon>
        <taxon>fabids</taxon>
        <taxon>Fabales</taxon>
        <taxon>Fabaceae</taxon>
        <taxon>Papilionoideae</taxon>
        <taxon>50 kb inversion clade</taxon>
        <taxon>dalbergioids sensu lato</taxon>
        <taxon>Dalbergieae</taxon>
        <taxon>Pterocarpus clade</taxon>
        <taxon>Stylosanthes</taxon>
    </lineage>
</organism>
<dbReference type="EMBL" id="JASCZI010151437">
    <property type="protein sequence ID" value="MED6172845.1"/>
    <property type="molecule type" value="Genomic_DNA"/>
</dbReference>
<reference evidence="1 2" key="1">
    <citation type="journal article" date="2023" name="Plants (Basel)">
        <title>Bridging the Gap: Combining Genomics and Transcriptomics Approaches to Understand Stylosanthes scabra, an Orphan Legume from the Brazilian Caatinga.</title>
        <authorList>
            <person name="Ferreira-Neto J.R.C."/>
            <person name="da Silva M.D."/>
            <person name="Binneck E."/>
            <person name="de Melo N.F."/>
            <person name="da Silva R.H."/>
            <person name="de Melo A.L.T.M."/>
            <person name="Pandolfi V."/>
            <person name="Bustamante F.O."/>
            <person name="Brasileiro-Vidal A.C."/>
            <person name="Benko-Iseppon A.M."/>
        </authorList>
    </citation>
    <scope>NUCLEOTIDE SEQUENCE [LARGE SCALE GENOMIC DNA]</scope>
    <source>
        <tissue evidence="1">Leaves</tissue>
    </source>
</reference>
<name>A0ABU6VGR7_9FABA</name>